<sequence length="74" mass="8549">MPKVCNYVSGTSCESCLKYFLSSWWHCIHIHVSCAYLAKYSAKHLHFILVCPGILYNCVPKAIVCMMFLYIYCC</sequence>
<dbReference type="EnsemblPlants" id="TuG1812G0600003099.01.T02">
    <property type="protein sequence ID" value="TuG1812G0600003099.01.T02.cds276217"/>
    <property type="gene ID" value="TuG1812G0600003099.01"/>
</dbReference>
<evidence type="ECO:0000313" key="2">
    <source>
        <dbReference type="EnsemblPlants" id="TuG1812G0600003099.01.T02.cds276217"/>
    </source>
</evidence>
<feature type="transmembrane region" description="Helical" evidence="1">
    <location>
        <begin position="47"/>
        <end position="72"/>
    </location>
</feature>
<evidence type="ECO:0000256" key="1">
    <source>
        <dbReference type="SAM" id="Phobius"/>
    </source>
</evidence>
<name>A0A8R7QQF9_TRIUA</name>
<keyword evidence="1" id="KW-1133">Transmembrane helix</keyword>
<reference evidence="2" key="2">
    <citation type="submission" date="2018-03" db="EMBL/GenBank/DDBJ databases">
        <title>The Triticum urartu genome reveals the dynamic nature of wheat genome evolution.</title>
        <authorList>
            <person name="Ling H."/>
            <person name="Ma B."/>
            <person name="Shi X."/>
            <person name="Liu H."/>
            <person name="Dong L."/>
            <person name="Sun H."/>
            <person name="Cao Y."/>
            <person name="Gao Q."/>
            <person name="Zheng S."/>
            <person name="Li Y."/>
            <person name="Yu Y."/>
            <person name="Du H."/>
            <person name="Qi M."/>
            <person name="Li Y."/>
            <person name="Yu H."/>
            <person name="Cui Y."/>
            <person name="Wang N."/>
            <person name="Chen C."/>
            <person name="Wu H."/>
            <person name="Zhao Y."/>
            <person name="Zhang J."/>
            <person name="Li Y."/>
            <person name="Zhou W."/>
            <person name="Zhang B."/>
            <person name="Hu W."/>
            <person name="Eijk M."/>
            <person name="Tang J."/>
            <person name="Witsenboer H."/>
            <person name="Zhao S."/>
            <person name="Li Z."/>
            <person name="Zhang A."/>
            <person name="Wang D."/>
            <person name="Liang C."/>
        </authorList>
    </citation>
    <scope>NUCLEOTIDE SEQUENCE [LARGE SCALE GENOMIC DNA]</scope>
    <source>
        <strain evidence="2">cv. G1812</strain>
    </source>
</reference>
<dbReference type="Proteomes" id="UP000015106">
    <property type="component" value="Chromosome 6"/>
</dbReference>
<keyword evidence="1" id="KW-0472">Membrane</keyword>
<reference evidence="2" key="3">
    <citation type="submission" date="2022-06" db="UniProtKB">
        <authorList>
            <consortium name="EnsemblPlants"/>
        </authorList>
    </citation>
    <scope>IDENTIFICATION</scope>
</reference>
<proteinExistence type="predicted"/>
<protein>
    <submittedName>
        <fullName evidence="2">Uncharacterized protein</fullName>
    </submittedName>
</protein>
<keyword evidence="3" id="KW-1185">Reference proteome</keyword>
<evidence type="ECO:0000313" key="3">
    <source>
        <dbReference type="Proteomes" id="UP000015106"/>
    </source>
</evidence>
<organism evidence="2 3">
    <name type="scientific">Triticum urartu</name>
    <name type="common">Red wild einkorn</name>
    <name type="synonym">Crithodium urartu</name>
    <dbReference type="NCBI Taxonomy" id="4572"/>
    <lineage>
        <taxon>Eukaryota</taxon>
        <taxon>Viridiplantae</taxon>
        <taxon>Streptophyta</taxon>
        <taxon>Embryophyta</taxon>
        <taxon>Tracheophyta</taxon>
        <taxon>Spermatophyta</taxon>
        <taxon>Magnoliopsida</taxon>
        <taxon>Liliopsida</taxon>
        <taxon>Poales</taxon>
        <taxon>Poaceae</taxon>
        <taxon>BOP clade</taxon>
        <taxon>Pooideae</taxon>
        <taxon>Triticodae</taxon>
        <taxon>Triticeae</taxon>
        <taxon>Triticinae</taxon>
        <taxon>Triticum</taxon>
    </lineage>
</organism>
<reference evidence="3" key="1">
    <citation type="journal article" date="2013" name="Nature">
        <title>Draft genome of the wheat A-genome progenitor Triticum urartu.</title>
        <authorList>
            <person name="Ling H.Q."/>
            <person name="Zhao S."/>
            <person name="Liu D."/>
            <person name="Wang J."/>
            <person name="Sun H."/>
            <person name="Zhang C."/>
            <person name="Fan H."/>
            <person name="Li D."/>
            <person name="Dong L."/>
            <person name="Tao Y."/>
            <person name="Gao C."/>
            <person name="Wu H."/>
            <person name="Li Y."/>
            <person name="Cui Y."/>
            <person name="Guo X."/>
            <person name="Zheng S."/>
            <person name="Wang B."/>
            <person name="Yu K."/>
            <person name="Liang Q."/>
            <person name="Yang W."/>
            <person name="Lou X."/>
            <person name="Chen J."/>
            <person name="Feng M."/>
            <person name="Jian J."/>
            <person name="Zhang X."/>
            <person name="Luo G."/>
            <person name="Jiang Y."/>
            <person name="Liu J."/>
            <person name="Wang Z."/>
            <person name="Sha Y."/>
            <person name="Zhang B."/>
            <person name="Wu H."/>
            <person name="Tang D."/>
            <person name="Shen Q."/>
            <person name="Xue P."/>
            <person name="Zou S."/>
            <person name="Wang X."/>
            <person name="Liu X."/>
            <person name="Wang F."/>
            <person name="Yang Y."/>
            <person name="An X."/>
            <person name="Dong Z."/>
            <person name="Zhang K."/>
            <person name="Zhang X."/>
            <person name="Luo M.C."/>
            <person name="Dvorak J."/>
            <person name="Tong Y."/>
            <person name="Wang J."/>
            <person name="Yang H."/>
            <person name="Li Z."/>
            <person name="Wang D."/>
            <person name="Zhang A."/>
            <person name="Wang J."/>
        </authorList>
    </citation>
    <scope>NUCLEOTIDE SEQUENCE</scope>
    <source>
        <strain evidence="3">cv. G1812</strain>
    </source>
</reference>
<accession>A0A8R7QQF9</accession>
<keyword evidence="1" id="KW-0812">Transmembrane</keyword>
<dbReference type="Gramene" id="TuG1812G0600003099.01.T02">
    <property type="protein sequence ID" value="TuG1812G0600003099.01.T02.cds276217"/>
    <property type="gene ID" value="TuG1812G0600003099.01"/>
</dbReference>
<dbReference type="AlphaFoldDB" id="A0A8R7QQF9"/>